<dbReference type="GO" id="GO:0008967">
    <property type="term" value="F:phosphoglycolate phosphatase activity"/>
    <property type="evidence" value="ECO:0007669"/>
    <property type="project" value="TreeGrafter"/>
</dbReference>
<dbReference type="NCBIfam" id="TIGR01662">
    <property type="entry name" value="HAD-SF-IIIA"/>
    <property type="match status" value="1"/>
</dbReference>
<name>A0A135L649_9BACI</name>
<dbReference type="RefSeq" id="WP_068726120.1">
    <property type="nucleotide sequence ID" value="NZ_LSKU01000001.1"/>
</dbReference>
<dbReference type="Proteomes" id="UP000070352">
    <property type="component" value="Unassembled WGS sequence"/>
</dbReference>
<evidence type="ECO:0000313" key="3">
    <source>
        <dbReference type="EMBL" id="KXG44410.1"/>
    </source>
</evidence>
<dbReference type="InterPro" id="IPR023214">
    <property type="entry name" value="HAD_sf"/>
</dbReference>
<dbReference type="SUPFAM" id="SSF56784">
    <property type="entry name" value="HAD-like"/>
    <property type="match status" value="1"/>
</dbReference>
<organism evidence="3 4">
    <name type="scientific">Tepidibacillus decaturensis</name>
    <dbReference type="NCBI Taxonomy" id="1413211"/>
    <lineage>
        <taxon>Bacteria</taxon>
        <taxon>Bacillati</taxon>
        <taxon>Bacillota</taxon>
        <taxon>Bacilli</taxon>
        <taxon>Bacillales</taxon>
        <taxon>Bacillaceae</taxon>
        <taxon>Tepidibacillus</taxon>
    </lineage>
</organism>
<dbReference type="Pfam" id="PF13419">
    <property type="entry name" value="HAD_2"/>
    <property type="match status" value="1"/>
</dbReference>
<keyword evidence="2" id="KW-0460">Magnesium</keyword>
<keyword evidence="4" id="KW-1185">Reference proteome</keyword>
<dbReference type="NCBIfam" id="NF009804">
    <property type="entry name" value="PRK13288.1"/>
    <property type="match status" value="1"/>
</dbReference>
<dbReference type="PANTHER" id="PTHR43434">
    <property type="entry name" value="PHOSPHOGLYCOLATE PHOSPHATASE"/>
    <property type="match status" value="1"/>
</dbReference>
<dbReference type="PRINTS" id="PR00413">
    <property type="entry name" value="HADHALOGNASE"/>
</dbReference>
<dbReference type="InterPro" id="IPR050155">
    <property type="entry name" value="HAD-like_hydrolase_sf"/>
</dbReference>
<keyword evidence="1" id="KW-0378">Hydrolase</keyword>
<dbReference type="NCBIfam" id="TIGR01509">
    <property type="entry name" value="HAD-SF-IA-v3"/>
    <property type="match status" value="1"/>
</dbReference>
<dbReference type="GO" id="GO:0006281">
    <property type="term" value="P:DNA repair"/>
    <property type="evidence" value="ECO:0007669"/>
    <property type="project" value="TreeGrafter"/>
</dbReference>
<dbReference type="PANTHER" id="PTHR43434:SF26">
    <property type="entry name" value="PYROPHOSPHATASE PPAX"/>
    <property type="match status" value="1"/>
</dbReference>
<accession>A0A135L649</accession>
<dbReference type="SFLD" id="SFLDS00003">
    <property type="entry name" value="Haloacid_Dehalogenase"/>
    <property type="match status" value="1"/>
</dbReference>
<dbReference type="Gene3D" id="3.40.50.1000">
    <property type="entry name" value="HAD superfamily/HAD-like"/>
    <property type="match status" value="1"/>
</dbReference>
<dbReference type="InterPro" id="IPR036412">
    <property type="entry name" value="HAD-like_sf"/>
</dbReference>
<proteinExistence type="predicted"/>
<dbReference type="SFLD" id="SFLDG01135">
    <property type="entry name" value="C1.5.6:_HAD__Beta-PGM__Phospha"/>
    <property type="match status" value="1"/>
</dbReference>
<dbReference type="GO" id="GO:0005829">
    <property type="term" value="C:cytosol"/>
    <property type="evidence" value="ECO:0007669"/>
    <property type="project" value="TreeGrafter"/>
</dbReference>
<dbReference type="STRING" id="1413211.U473_10610"/>
<dbReference type="AlphaFoldDB" id="A0A135L649"/>
<dbReference type="NCBIfam" id="TIGR01549">
    <property type="entry name" value="HAD-SF-IA-v1"/>
    <property type="match status" value="1"/>
</dbReference>
<dbReference type="InterPro" id="IPR041492">
    <property type="entry name" value="HAD_2"/>
</dbReference>
<dbReference type="FunFam" id="3.40.50.1000:FF:000022">
    <property type="entry name" value="Phosphoglycolate phosphatase"/>
    <property type="match status" value="1"/>
</dbReference>
<dbReference type="EMBL" id="LSKU01000001">
    <property type="protein sequence ID" value="KXG44410.1"/>
    <property type="molecule type" value="Genomic_DNA"/>
</dbReference>
<dbReference type="InterPro" id="IPR006439">
    <property type="entry name" value="HAD-SF_hydro_IA"/>
</dbReference>
<dbReference type="OrthoDB" id="9807630at2"/>
<dbReference type="InterPro" id="IPR006549">
    <property type="entry name" value="HAD-SF_hydro_IIIA"/>
</dbReference>
<evidence type="ECO:0000256" key="2">
    <source>
        <dbReference type="ARBA" id="ARBA00022842"/>
    </source>
</evidence>
<evidence type="ECO:0000313" key="4">
    <source>
        <dbReference type="Proteomes" id="UP000070352"/>
    </source>
</evidence>
<sequence>MKYKTLLFDLDGTIINTNELIINSFLYTLEQFYPGKYTREVIIPHMGRPLYEQMLQFGEEKTAQQMVEIYREHNVRTHDEMVMEFPHVKEVLALLKQEGATLGIVTTKMKNTVMMGLKLFGLDVLMDTIVTYEDTELHKPAPEPVLLAMERLGADPKTTLMVGDSQYDLQAAQNAGITSVGVAWSIKGPEFLQQFHPDFMLYDFRDLIDIVKGTKKVDEEN</sequence>
<dbReference type="CDD" id="cd02616">
    <property type="entry name" value="HAD_PPase"/>
    <property type="match status" value="1"/>
</dbReference>
<protein>
    <submittedName>
        <fullName evidence="3">Pyrophosphatase</fullName>
    </submittedName>
</protein>
<evidence type="ECO:0000256" key="1">
    <source>
        <dbReference type="ARBA" id="ARBA00022801"/>
    </source>
</evidence>
<gene>
    <name evidence="3" type="ORF">U473_10610</name>
</gene>
<dbReference type="SFLD" id="SFLDG01129">
    <property type="entry name" value="C1.5:_HAD__Beta-PGM__Phosphata"/>
    <property type="match status" value="1"/>
</dbReference>
<comment type="caution">
    <text evidence="3">The sequence shown here is derived from an EMBL/GenBank/DDBJ whole genome shotgun (WGS) entry which is preliminary data.</text>
</comment>
<dbReference type="Gene3D" id="1.10.150.240">
    <property type="entry name" value="Putative phosphatase, domain 2"/>
    <property type="match status" value="1"/>
</dbReference>
<dbReference type="InterPro" id="IPR023198">
    <property type="entry name" value="PGP-like_dom2"/>
</dbReference>
<reference evidence="3 4" key="1">
    <citation type="submission" date="2016-02" db="EMBL/GenBank/DDBJ databases">
        <title>Draft Genome for Tepidibacillus decaturensis nov. sp. Strain Z9, an Anaerobic, Moderately Thermophilic and Heterotrophic Bacterium from Deep Subsurface of the Illinois Basin, USA.</title>
        <authorList>
            <person name="Dong Y."/>
            <person name="Chang J.Y."/>
            <person name="Sanford R."/>
            <person name="Fouke B.W."/>
        </authorList>
    </citation>
    <scope>NUCLEOTIDE SEQUENCE [LARGE SCALE GENOMIC DNA]</scope>
    <source>
        <strain evidence="3 4">Z9</strain>
    </source>
</reference>